<organism evidence="1 2">
    <name type="scientific">Seminavis robusta</name>
    <dbReference type="NCBI Taxonomy" id="568900"/>
    <lineage>
        <taxon>Eukaryota</taxon>
        <taxon>Sar</taxon>
        <taxon>Stramenopiles</taxon>
        <taxon>Ochrophyta</taxon>
        <taxon>Bacillariophyta</taxon>
        <taxon>Bacillariophyceae</taxon>
        <taxon>Bacillariophycidae</taxon>
        <taxon>Naviculales</taxon>
        <taxon>Naviculaceae</taxon>
        <taxon>Seminavis</taxon>
    </lineage>
</organism>
<proteinExistence type="predicted"/>
<protein>
    <submittedName>
        <fullName evidence="1">Uncharacterized protein</fullName>
    </submittedName>
</protein>
<evidence type="ECO:0000313" key="2">
    <source>
        <dbReference type="Proteomes" id="UP001153069"/>
    </source>
</evidence>
<keyword evidence="2" id="KW-1185">Reference proteome</keyword>
<dbReference type="Proteomes" id="UP001153069">
    <property type="component" value="Unassembled WGS sequence"/>
</dbReference>
<dbReference type="EMBL" id="CAICTM010000081">
    <property type="protein sequence ID" value="CAB9500391.1"/>
    <property type="molecule type" value="Genomic_DNA"/>
</dbReference>
<comment type="caution">
    <text evidence="1">The sequence shown here is derived from an EMBL/GenBank/DDBJ whole genome shotgun (WGS) entry which is preliminary data.</text>
</comment>
<name>A0A9N8DEA6_9STRA</name>
<dbReference type="AlphaFoldDB" id="A0A9N8DEA6"/>
<accession>A0A9N8DEA6</accession>
<sequence>MAAANNQTAFELAIEASSKGISEVRSVLLQNGQAQRGNNSKSAGAQRIQALLALQKQANDAFNEVIQEEYDNLKLAPEESCLKHGDIWINGILPFVGMGHYAFVAPVCHKMKDLYTTYCETEKNPPSEKSWPSNPSAPLTATMDTAIFSSVARAQHWFTHHYAGGGRFESSSICAAAAKVGNVAVLHWARLGYICVQSCCT</sequence>
<evidence type="ECO:0000313" key="1">
    <source>
        <dbReference type="EMBL" id="CAB9500391.1"/>
    </source>
</evidence>
<gene>
    <name evidence="1" type="ORF">SEMRO_82_G044141.1</name>
</gene>
<reference evidence="1" key="1">
    <citation type="submission" date="2020-06" db="EMBL/GenBank/DDBJ databases">
        <authorList>
            <consortium name="Plant Systems Biology data submission"/>
        </authorList>
    </citation>
    <scope>NUCLEOTIDE SEQUENCE</scope>
    <source>
        <strain evidence="1">D6</strain>
    </source>
</reference>